<keyword evidence="6" id="KW-0472">Membrane</keyword>
<dbReference type="InParanoid" id="A0A7N2M876"/>
<reference evidence="7 8" key="1">
    <citation type="journal article" date="2016" name="G3 (Bethesda)">
        <title>First Draft Assembly and Annotation of the Genome of a California Endemic Oak Quercus lobata Nee (Fagaceae).</title>
        <authorList>
            <person name="Sork V.L."/>
            <person name="Fitz-Gibbon S.T."/>
            <person name="Puiu D."/>
            <person name="Crepeau M."/>
            <person name="Gugger P.F."/>
            <person name="Sherman R."/>
            <person name="Stevens K."/>
            <person name="Langley C.H."/>
            <person name="Pellegrini M."/>
            <person name="Salzberg S.L."/>
        </authorList>
    </citation>
    <scope>NUCLEOTIDE SEQUENCE [LARGE SCALE GENOMIC DNA]</scope>
    <source>
        <strain evidence="7 8">cv. SW786</strain>
    </source>
</reference>
<accession>A0A7N2M876</accession>
<evidence type="ECO:0000256" key="4">
    <source>
        <dbReference type="ARBA" id="ARBA00023002"/>
    </source>
</evidence>
<comment type="similarity">
    <text evidence="1">Belongs to the cytochrome P450 family.</text>
</comment>
<proteinExistence type="inferred from homology"/>
<name>A0A7N2M876_QUELO</name>
<dbReference type="InterPro" id="IPR036396">
    <property type="entry name" value="Cyt_P450_sf"/>
</dbReference>
<dbReference type="GO" id="GO:0020037">
    <property type="term" value="F:heme binding"/>
    <property type="evidence" value="ECO:0007669"/>
    <property type="project" value="InterPro"/>
</dbReference>
<dbReference type="Proteomes" id="UP000594261">
    <property type="component" value="Chromosome 8"/>
</dbReference>
<keyword evidence="6" id="KW-1133">Transmembrane helix</keyword>
<dbReference type="GO" id="GO:0004497">
    <property type="term" value="F:monooxygenase activity"/>
    <property type="evidence" value="ECO:0007669"/>
    <property type="project" value="InterPro"/>
</dbReference>
<dbReference type="Gramene" id="QL08p004974:mrna">
    <property type="protein sequence ID" value="QL08p004974:mrna"/>
    <property type="gene ID" value="QL08p004974"/>
</dbReference>
<dbReference type="PANTHER" id="PTHR47955">
    <property type="entry name" value="CYTOCHROME P450 FAMILY 71 PROTEIN"/>
    <property type="match status" value="1"/>
</dbReference>
<dbReference type="AlphaFoldDB" id="A0A7N2M876"/>
<dbReference type="InterPro" id="IPR001128">
    <property type="entry name" value="Cyt_P450"/>
</dbReference>
<dbReference type="GO" id="GO:0016705">
    <property type="term" value="F:oxidoreductase activity, acting on paired donors, with incorporation or reduction of molecular oxygen"/>
    <property type="evidence" value="ECO:0007669"/>
    <property type="project" value="InterPro"/>
</dbReference>
<dbReference type="Gene3D" id="1.10.630.10">
    <property type="entry name" value="Cytochrome P450"/>
    <property type="match status" value="1"/>
</dbReference>
<dbReference type="EMBL" id="LRBV02000008">
    <property type="status" value="NOT_ANNOTATED_CDS"/>
    <property type="molecule type" value="Genomic_DNA"/>
</dbReference>
<keyword evidence="4" id="KW-0560">Oxidoreductase</keyword>
<dbReference type="Pfam" id="PF00067">
    <property type="entry name" value="p450"/>
    <property type="match status" value="1"/>
</dbReference>
<dbReference type="EnsemblPlants" id="QL08p004974:mrna">
    <property type="protein sequence ID" value="QL08p004974:mrna"/>
    <property type="gene ID" value="QL08p004974"/>
</dbReference>
<keyword evidence="6" id="KW-0812">Transmembrane</keyword>
<evidence type="ECO:0000256" key="1">
    <source>
        <dbReference type="ARBA" id="ARBA00010617"/>
    </source>
</evidence>
<evidence type="ECO:0000256" key="6">
    <source>
        <dbReference type="SAM" id="Phobius"/>
    </source>
</evidence>
<reference evidence="7" key="2">
    <citation type="submission" date="2021-01" db="UniProtKB">
        <authorList>
            <consortium name="EnsemblPlants"/>
        </authorList>
    </citation>
    <scope>IDENTIFICATION</scope>
</reference>
<keyword evidence="5" id="KW-0408">Iron</keyword>
<evidence type="ECO:0000256" key="5">
    <source>
        <dbReference type="ARBA" id="ARBA00023004"/>
    </source>
</evidence>
<feature type="transmembrane region" description="Helical" evidence="6">
    <location>
        <begin position="6"/>
        <end position="25"/>
    </location>
</feature>
<evidence type="ECO:0000313" key="7">
    <source>
        <dbReference type="EnsemblPlants" id="QL08p004974:mrna"/>
    </source>
</evidence>
<dbReference type="GO" id="GO:0005506">
    <property type="term" value="F:iron ion binding"/>
    <property type="evidence" value="ECO:0007669"/>
    <property type="project" value="InterPro"/>
</dbReference>
<dbReference type="OMA" id="MDDYFFL"/>
<dbReference type="SUPFAM" id="SSF48264">
    <property type="entry name" value="Cytochrome P450"/>
    <property type="match status" value="1"/>
</dbReference>
<evidence type="ECO:0008006" key="9">
    <source>
        <dbReference type="Google" id="ProtNLM"/>
    </source>
</evidence>
<keyword evidence="2" id="KW-0349">Heme</keyword>
<evidence type="ECO:0000313" key="8">
    <source>
        <dbReference type="Proteomes" id="UP000594261"/>
    </source>
</evidence>
<protein>
    <recommendedName>
        <fullName evidence="9">Cytochrome P450</fullName>
    </recommendedName>
</protein>
<keyword evidence="8" id="KW-1185">Reference proteome</keyword>
<dbReference type="PANTHER" id="PTHR47955:SF8">
    <property type="entry name" value="CYTOCHROME P450 71D11-LIKE"/>
    <property type="match status" value="1"/>
</dbReference>
<keyword evidence="3" id="KW-0479">Metal-binding</keyword>
<sequence>MELHAFSFPTLFTFLLFTFMVVKLWKRSKTNHSNLNLPPGPWKLPIVGNMHQFVGSLPHRALRDMAMKHGPLMHLQLGEVSTVVVSSQEFAEQVMKTPDINFASRPSIIGKNIMSYDSTDIIFAPYGNYWKQLRKICSLELFSPKRVESFQPIREEELSTLIRWIASKEGSTINLTEKMFSTTYGITSRAAFGKKFKDQEKFICVVKQAIELGAGFNVADFFPSVKLLHLVSGVRTKLEWMHEEADRIMENTINEHVEVKATRKADDDAREEDLIDVLLKFQDRGGDNEFSLTNNNIKSVILINFKARE</sequence>
<evidence type="ECO:0000256" key="3">
    <source>
        <dbReference type="ARBA" id="ARBA00022723"/>
    </source>
</evidence>
<evidence type="ECO:0000256" key="2">
    <source>
        <dbReference type="ARBA" id="ARBA00022617"/>
    </source>
</evidence>
<organism evidence="7 8">
    <name type="scientific">Quercus lobata</name>
    <name type="common">Valley oak</name>
    <dbReference type="NCBI Taxonomy" id="97700"/>
    <lineage>
        <taxon>Eukaryota</taxon>
        <taxon>Viridiplantae</taxon>
        <taxon>Streptophyta</taxon>
        <taxon>Embryophyta</taxon>
        <taxon>Tracheophyta</taxon>
        <taxon>Spermatophyta</taxon>
        <taxon>Magnoliopsida</taxon>
        <taxon>eudicotyledons</taxon>
        <taxon>Gunneridae</taxon>
        <taxon>Pentapetalae</taxon>
        <taxon>rosids</taxon>
        <taxon>fabids</taxon>
        <taxon>Fagales</taxon>
        <taxon>Fagaceae</taxon>
        <taxon>Quercus</taxon>
    </lineage>
</organism>